<feature type="compositionally biased region" description="Low complexity" evidence="7">
    <location>
        <begin position="141"/>
        <end position="168"/>
    </location>
</feature>
<evidence type="ECO:0000256" key="3">
    <source>
        <dbReference type="ARBA" id="ARBA00022700"/>
    </source>
</evidence>
<feature type="compositionally biased region" description="Low complexity" evidence="7">
    <location>
        <begin position="87"/>
        <end position="116"/>
    </location>
</feature>
<keyword evidence="2" id="KW-0341">Growth regulation</keyword>
<feature type="compositionally biased region" description="Low complexity" evidence="7">
    <location>
        <begin position="68"/>
        <end position="80"/>
    </location>
</feature>
<organism evidence="10 11">
    <name type="scientific">Culex pipiens pipiens</name>
    <name type="common">Northern house mosquito</name>
    <dbReference type="NCBI Taxonomy" id="38569"/>
    <lineage>
        <taxon>Eukaryota</taxon>
        <taxon>Metazoa</taxon>
        <taxon>Ecdysozoa</taxon>
        <taxon>Arthropoda</taxon>
        <taxon>Hexapoda</taxon>
        <taxon>Insecta</taxon>
        <taxon>Pterygota</taxon>
        <taxon>Neoptera</taxon>
        <taxon>Endopterygota</taxon>
        <taxon>Diptera</taxon>
        <taxon>Nematocera</taxon>
        <taxon>Culicoidea</taxon>
        <taxon>Culicidae</taxon>
        <taxon>Culicinae</taxon>
        <taxon>Culicini</taxon>
        <taxon>Culex</taxon>
        <taxon>Culex</taxon>
    </lineage>
</organism>
<dbReference type="SMART" id="SM00253">
    <property type="entry name" value="SOCS"/>
    <property type="match status" value="1"/>
</dbReference>
<feature type="region of interest" description="Disordered" evidence="7">
    <location>
        <begin position="49"/>
        <end position="116"/>
    </location>
</feature>
<evidence type="ECO:0000259" key="9">
    <source>
        <dbReference type="PROSITE" id="PS50225"/>
    </source>
</evidence>
<dbReference type="PROSITE" id="PS50225">
    <property type="entry name" value="SOCS"/>
    <property type="match status" value="1"/>
</dbReference>
<dbReference type="InterPro" id="IPR001496">
    <property type="entry name" value="SOCS_box"/>
</dbReference>
<dbReference type="PANTHER" id="PTHR10155:SF0">
    <property type="entry name" value="SUPPRESSOR OF CYTOKINE SIGNALING AT 36E, ISOFORM D"/>
    <property type="match status" value="1"/>
</dbReference>
<evidence type="ECO:0000256" key="5">
    <source>
        <dbReference type="ARBA" id="ARBA00022999"/>
    </source>
</evidence>
<accession>A0ABD1CK61</accession>
<feature type="region of interest" description="Disordered" evidence="7">
    <location>
        <begin position="1"/>
        <end position="34"/>
    </location>
</feature>
<sequence>MVTASAVCEMSDKLSDLKLDDERRRRHSEEHPFSVGECPRCAVASQQGTVASEEKILNTTPGSETKESTTTTAKVVSAATNPKSSATTTCCRQPPTMTTTPTPTPQQSSTTTTLLSSLTSAGKKSRGCKCCRGSASCANNNNNNTSSQQQSKSGSSSVAASSASSTGAKSKKGNWGLKFNCAKLRGASKSSSAASAAVAGASGSGSSSSNSAVPVAAAAATTSSAAPMASSGSATTSSIIGGATGRLLRSESEKVDSCVCTAYRKVDDIPAIPTSNGYPLSASSLALMPHHHAAAALHHHHHHLEAPTSASNGGPGGGGGGTAAATNQPQQQQQNHAFLFPAEHHGHHHPGTTTTIIHRIDGNTAQALYGSLGAGGHHGGNSVIVVSGAGMFDISRFNSSDEFSLEDCDERARLQRELEIREGVDAPPNFTPRALMSGGTLTGGTALGAVGGAAGVAQANQIAFVCSPETSSALSLLQRGLMLQNQHLMHAEEMPRVHSQVDFIHCLVPDLQKITSCCFYWGKMDRYEAEKLLDGKPEGTFLLRDSAQEEFLFSVSFRKYSRSLHARIEQFNHKFSFDSRDPGVYTASTVTGLLEHYKDPSCVMFFEPMLTYPLNRNFTFSLQQLCRATIVSNTTYDGINGLPLPKSLKSYLKEYHYRQRIRIRPLDEHLYSGI</sequence>
<dbReference type="PANTHER" id="PTHR10155">
    <property type="entry name" value="PHOSPHATIDYLINOSITOL 3-KINASE REGULATORY SUBUNIT"/>
    <property type="match status" value="1"/>
</dbReference>
<dbReference type="SUPFAM" id="SSF55550">
    <property type="entry name" value="SH2 domain"/>
    <property type="match status" value="1"/>
</dbReference>
<dbReference type="EMBL" id="JBEHCU010011393">
    <property type="protein sequence ID" value="KAL1376784.1"/>
    <property type="molecule type" value="Genomic_DNA"/>
</dbReference>
<dbReference type="InterPro" id="IPR036860">
    <property type="entry name" value="SH2_dom_sf"/>
</dbReference>
<protein>
    <recommendedName>
        <fullName evidence="12">Suppressor of cytokine signaling 5</fullName>
    </recommendedName>
</protein>
<dbReference type="Gene3D" id="3.30.505.10">
    <property type="entry name" value="SH2 domain"/>
    <property type="match status" value="1"/>
</dbReference>
<evidence type="ECO:0000313" key="10">
    <source>
        <dbReference type="EMBL" id="KAL1376784.1"/>
    </source>
</evidence>
<feature type="domain" description="SH2" evidence="8">
    <location>
        <begin position="519"/>
        <end position="614"/>
    </location>
</feature>
<dbReference type="Pfam" id="PF00017">
    <property type="entry name" value="SH2"/>
    <property type="match status" value="1"/>
</dbReference>
<dbReference type="GO" id="GO:0009968">
    <property type="term" value="P:negative regulation of signal transduction"/>
    <property type="evidence" value="ECO:0007669"/>
    <property type="project" value="UniProtKB-KW"/>
</dbReference>
<dbReference type="Proteomes" id="UP001562425">
    <property type="component" value="Unassembled WGS sequence"/>
</dbReference>
<evidence type="ECO:0008006" key="12">
    <source>
        <dbReference type="Google" id="ProtNLM"/>
    </source>
</evidence>
<keyword evidence="5 6" id="KW-0727">SH2 domain</keyword>
<dbReference type="FunFam" id="3.30.505.10:FF:000028">
    <property type="entry name" value="Suppressor of cytokine signaling 5"/>
    <property type="match status" value="1"/>
</dbReference>
<gene>
    <name evidence="10" type="ORF">pipiens_004295</name>
</gene>
<evidence type="ECO:0000256" key="6">
    <source>
        <dbReference type="PROSITE-ProRule" id="PRU00191"/>
    </source>
</evidence>
<dbReference type="Pfam" id="PF07525">
    <property type="entry name" value="SOCS_box"/>
    <property type="match status" value="1"/>
</dbReference>
<feature type="compositionally biased region" description="Gly residues" evidence="7">
    <location>
        <begin position="313"/>
        <end position="322"/>
    </location>
</feature>
<reference evidence="10 11" key="1">
    <citation type="submission" date="2024-05" db="EMBL/GenBank/DDBJ databases">
        <title>Culex pipiens pipiens assembly and annotation.</title>
        <authorList>
            <person name="Alout H."/>
            <person name="Durand T."/>
        </authorList>
    </citation>
    <scope>NUCLEOTIDE SEQUENCE [LARGE SCALE GENOMIC DNA]</scope>
    <source>
        <strain evidence="10">HA-2024</strain>
        <tissue evidence="10">Whole body</tissue>
    </source>
</reference>
<keyword evidence="11" id="KW-1185">Reference proteome</keyword>
<dbReference type="SMART" id="SM00969">
    <property type="entry name" value="SOCS_box"/>
    <property type="match status" value="1"/>
</dbReference>
<feature type="region of interest" description="Disordered" evidence="7">
    <location>
        <begin position="295"/>
        <end position="332"/>
    </location>
</feature>
<evidence type="ECO:0000256" key="1">
    <source>
        <dbReference type="ARBA" id="ARBA00004906"/>
    </source>
</evidence>
<proteinExistence type="predicted"/>
<keyword evidence="4" id="KW-0833">Ubl conjugation pathway</keyword>
<name>A0ABD1CK61_CULPP</name>
<feature type="compositionally biased region" description="Low complexity" evidence="7">
    <location>
        <begin position="323"/>
        <end position="332"/>
    </location>
</feature>
<dbReference type="SMART" id="SM00252">
    <property type="entry name" value="SH2"/>
    <property type="match status" value="1"/>
</dbReference>
<evidence type="ECO:0000313" key="11">
    <source>
        <dbReference type="Proteomes" id="UP001562425"/>
    </source>
</evidence>
<evidence type="ECO:0000259" key="8">
    <source>
        <dbReference type="PROSITE" id="PS50001"/>
    </source>
</evidence>
<comment type="pathway">
    <text evidence="1">Protein modification; protein ubiquitination.</text>
</comment>
<comment type="caution">
    <text evidence="10">The sequence shown here is derived from an EMBL/GenBank/DDBJ whole genome shotgun (WGS) entry which is preliminary data.</text>
</comment>
<feature type="region of interest" description="Disordered" evidence="7">
    <location>
        <begin position="141"/>
        <end position="171"/>
    </location>
</feature>
<evidence type="ECO:0000256" key="4">
    <source>
        <dbReference type="ARBA" id="ARBA00022786"/>
    </source>
</evidence>
<dbReference type="InterPro" id="IPR000980">
    <property type="entry name" value="SH2"/>
</dbReference>
<feature type="domain" description="SOCS box" evidence="9">
    <location>
        <begin position="609"/>
        <end position="658"/>
    </location>
</feature>
<dbReference type="PROSITE" id="PS50001">
    <property type="entry name" value="SH2"/>
    <property type="match status" value="1"/>
</dbReference>
<dbReference type="InterPro" id="IPR036036">
    <property type="entry name" value="SOCS_box-like_dom_sf"/>
</dbReference>
<keyword evidence="3" id="KW-0734">Signal transduction inhibitor</keyword>
<evidence type="ECO:0000256" key="7">
    <source>
        <dbReference type="SAM" id="MobiDB-lite"/>
    </source>
</evidence>
<evidence type="ECO:0000256" key="2">
    <source>
        <dbReference type="ARBA" id="ARBA00022604"/>
    </source>
</evidence>
<feature type="compositionally biased region" description="Basic and acidic residues" evidence="7">
    <location>
        <begin position="10"/>
        <end position="32"/>
    </location>
</feature>
<dbReference type="AlphaFoldDB" id="A0ABD1CK61"/>
<dbReference type="SUPFAM" id="SSF158235">
    <property type="entry name" value="SOCS box-like"/>
    <property type="match status" value="1"/>
</dbReference>